<evidence type="ECO:0000313" key="2">
    <source>
        <dbReference type="EMBL" id="KAL0445637.1"/>
    </source>
</evidence>
<feature type="domain" description="Retrotransposon gag" evidence="1">
    <location>
        <begin position="45"/>
        <end position="93"/>
    </location>
</feature>
<reference evidence="2" key="1">
    <citation type="submission" date="2020-06" db="EMBL/GenBank/DDBJ databases">
        <authorList>
            <person name="Li T."/>
            <person name="Hu X."/>
            <person name="Zhang T."/>
            <person name="Song X."/>
            <person name="Zhang H."/>
            <person name="Dai N."/>
            <person name="Sheng W."/>
            <person name="Hou X."/>
            <person name="Wei L."/>
        </authorList>
    </citation>
    <scope>NUCLEOTIDE SEQUENCE</scope>
    <source>
        <strain evidence="2">KEN1</strain>
        <tissue evidence="2">Leaf</tissue>
    </source>
</reference>
<dbReference type="EMBL" id="JACGWN010000006">
    <property type="protein sequence ID" value="KAL0445637.1"/>
    <property type="molecule type" value="Genomic_DNA"/>
</dbReference>
<evidence type="ECO:0000259" key="1">
    <source>
        <dbReference type="Pfam" id="PF03732"/>
    </source>
</evidence>
<dbReference type="PANTHER" id="PTHR35046">
    <property type="entry name" value="ZINC KNUCKLE (CCHC-TYPE) FAMILY PROTEIN"/>
    <property type="match status" value="1"/>
</dbReference>
<protein>
    <recommendedName>
        <fullName evidence="1">Retrotransposon gag domain-containing protein</fullName>
    </recommendedName>
</protein>
<dbReference type="PANTHER" id="PTHR35046:SF9">
    <property type="entry name" value="RNA-DIRECTED DNA POLYMERASE"/>
    <property type="match status" value="1"/>
</dbReference>
<proteinExistence type="predicted"/>
<name>A0AAW2WZ47_9LAMI</name>
<accession>A0AAW2WZ47</accession>
<dbReference type="AlphaFoldDB" id="A0AAW2WZ47"/>
<comment type="caution">
    <text evidence="2">The sequence shown here is derived from an EMBL/GenBank/DDBJ whole genome shotgun (WGS) entry which is preliminary data.</text>
</comment>
<dbReference type="InterPro" id="IPR005162">
    <property type="entry name" value="Retrotrans_gag_dom"/>
</dbReference>
<organism evidence="2">
    <name type="scientific">Sesamum latifolium</name>
    <dbReference type="NCBI Taxonomy" id="2727402"/>
    <lineage>
        <taxon>Eukaryota</taxon>
        <taxon>Viridiplantae</taxon>
        <taxon>Streptophyta</taxon>
        <taxon>Embryophyta</taxon>
        <taxon>Tracheophyta</taxon>
        <taxon>Spermatophyta</taxon>
        <taxon>Magnoliopsida</taxon>
        <taxon>eudicotyledons</taxon>
        <taxon>Gunneridae</taxon>
        <taxon>Pentapetalae</taxon>
        <taxon>asterids</taxon>
        <taxon>lamiids</taxon>
        <taxon>Lamiales</taxon>
        <taxon>Pedaliaceae</taxon>
        <taxon>Sesamum</taxon>
    </lineage>
</organism>
<gene>
    <name evidence="2" type="ORF">Slati_1691600</name>
</gene>
<reference evidence="2" key="2">
    <citation type="journal article" date="2024" name="Plant">
        <title>Genomic evolution and insights into agronomic trait innovations of Sesamum species.</title>
        <authorList>
            <person name="Miao H."/>
            <person name="Wang L."/>
            <person name="Qu L."/>
            <person name="Liu H."/>
            <person name="Sun Y."/>
            <person name="Le M."/>
            <person name="Wang Q."/>
            <person name="Wei S."/>
            <person name="Zheng Y."/>
            <person name="Lin W."/>
            <person name="Duan Y."/>
            <person name="Cao H."/>
            <person name="Xiong S."/>
            <person name="Wang X."/>
            <person name="Wei L."/>
            <person name="Li C."/>
            <person name="Ma Q."/>
            <person name="Ju M."/>
            <person name="Zhao R."/>
            <person name="Li G."/>
            <person name="Mu C."/>
            <person name="Tian Q."/>
            <person name="Mei H."/>
            <person name="Zhang T."/>
            <person name="Gao T."/>
            <person name="Zhang H."/>
        </authorList>
    </citation>
    <scope>NUCLEOTIDE SEQUENCE</scope>
    <source>
        <strain evidence="2">KEN1</strain>
    </source>
</reference>
<dbReference type="Pfam" id="PF03732">
    <property type="entry name" value="Retrotrans_gag"/>
    <property type="match status" value="1"/>
</dbReference>
<sequence>MVLGGVKVTIPSFKGKSDPEAYLEWELHVEQIFSCHNYSESKKVKLTAFEFTDYALVWWDQMRKERVRNGERPITPWEEMRAIMRRRFVPSYYHR</sequence>